<dbReference type="AlphaFoldDB" id="A0A839GKT9"/>
<dbReference type="EMBL" id="JACJIQ010000007">
    <property type="protein sequence ID" value="MBA9077419.1"/>
    <property type="molecule type" value="Genomic_DNA"/>
</dbReference>
<organism evidence="3 4">
    <name type="scientific">Rufibacter quisquiliarum</name>
    <dbReference type="NCBI Taxonomy" id="1549639"/>
    <lineage>
        <taxon>Bacteria</taxon>
        <taxon>Pseudomonadati</taxon>
        <taxon>Bacteroidota</taxon>
        <taxon>Cytophagia</taxon>
        <taxon>Cytophagales</taxon>
        <taxon>Hymenobacteraceae</taxon>
        <taxon>Rufibacter</taxon>
    </lineage>
</organism>
<gene>
    <name evidence="3" type="ORF">FHS90_002132</name>
</gene>
<accession>A0A839GKT9</accession>
<dbReference type="Pfam" id="PF18175">
    <property type="entry name" value="HU-CCDC81_bac_2"/>
    <property type="match status" value="1"/>
</dbReference>
<keyword evidence="3" id="KW-0132">Cell division</keyword>
<dbReference type="GO" id="GO:0051301">
    <property type="term" value="P:cell division"/>
    <property type="evidence" value="ECO:0007669"/>
    <property type="project" value="UniProtKB-KW"/>
</dbReference>
<evidence type="ECO:0000256" key="1">
    <source>
        <dbReference type="SAM" id="Phobius"/>
    </source>
</evidence>
<dbReference type="Pfam" id="PF18174">
    <property type="entry name" value="HU-CCDC81_bac_1"/>
    <property type="match status" value="1"/>
</dbReference>
<dbReference type="GO" id="GO:0042834">
    <property type="term" value="F:peptidoglycan binding"/>
    <property type="evidence" value="ECO:0007669"/>
    <property type="project" value="InterPro"/>
</dbReference>
<dbReference type="PROSITE" id="PS51724">
    <property type="entry name" value="SPOR"/>
    <property type="match status" value="1"/>
</dbReference>
<evidence type="ECO:0000259" key="2">
    <source>
        <dbReference type="PROSITE" id="PS51724"/>
    </source>
</evidence>
<keyword evidence="3" id="KW-0131">Cell cycle</keyword>
<keyword evidence="1" id="KW-1133">Transmembrane helix</keyword>
<proteinExistence type="predicted"/>
<name>A0A839GKT9_9BACT</name>
<dbReference type="Gene3D" id="3.30.70.1070">
    <property type="entry name" value="Sporulation related repeat"/>
    <property type="match status" value="1"/>
</dbReference>
<comment type="caution">
    <text evidence="3">The sequence shown here is derived from an EMBL/GenBank/DDBJ whole genome shotgun (WGS) entry which is preliminary data.</text>
</comment>
<sequence>MVQGHIKSLLYAYDCVIIPDFGGLITHYAHAKIHPVKHTFTPPSKRIAFNEQLQVNDGLLITTLAHRQQWPLAQAQQAVSEFVRDLKQQLQTQHRFELQDVGVFRYNAERKLVFESLEEENFLEHSFGLPELVSRPILGKETLVLRGKYADQTAGGTVEGKKPVSRLRRLYRVGASLVIGGLSLSAVYLYTLQADVALSSLNPFTLLSASAPAVPAVDSSAQISDLDAFDAQQLTEQYTSQLAEPTLEEELAAEDVLLADFPKSSPETETPKDDWAAAPQAKVEVAAAPVKAEKAAPAVVAPVAKVEKKVSAPAEVKENAATGSTIKTRTGRFYVIMGVFAQDGYAEMNQKRLQKKGYEAKIVVTAHDRKRQRVSVADYSTAEEAQAALPALRSKISQELWVLNY</sequence>
<dbReference type="Pfam" id="PF05036">
    <property type="entry name" value="SPOR"/>
    <property type="match status" value="1"/>
</dbReference>
<dbReference type="InterPro" id="IPR036680">
    <property type="entry name" value="SPOR-like_sf"/>
</dbReference>
<dbReference type="InterPro" id="IPR041268">
    <property type="entry name" value="HU-CCDC81_bac_2"/>
</dbReference>
<dbReference type="Proteomes" id="UP000563094">
    <property type="component" value="Unassembled WGS sequence"/>
</dbReference>
<dbReference type="InterPro" id="IPR040495">
    <property type="entry name" value="HU-CCDC81_bac_1"/>
</dbReference>
<reference evidence="3 4" key="1">
    <citation type="submission" date="2020-08" db="EMBL/GenBank/DDBJ databases">
        <title>Genomic Encyclopedia of Type Strains, Phase IV (KMG-IV): sequencing the most valuable type-strain genomes for metagenomic binning, comparative biology and taxonomic classification.</title>
        <authorList>
            <person name="Goeker M."/>
        </authorList>
    </citation>
    <scope>NUCLEOTIDE SEQUENCE [LARGE SCALE GENOMIC DNA]</scope>
    <source>
        <strain evidence="3 4">DSM 29854</strain>
    </source>
</reference>
<protein>
    <submittedName>
        <fullName evidence="3">Cell division protein FtsN</fullName>
    </submittedName>
</protein>
<keyword evidence="1" id="KW-0472">Membrane</keyword>
<dbReference type="InterPro" id="IPR007730">
    <property type="entry name" value="SPOR-like_dom"/>
</dbReference>
<dbReference type="SUPFAM" id="SSF110997">
    <property type="entry name" value="Sporulation related repeat"/>
    <property type="match status" value="1"/>
</dbReference>
<keyword evidence="1" id="KW-0812">Transmembrane</keyword>
<dbReference type="RefSeq" id="WP_182512964.1">
    <property type="nucleotide sequence ID" value="NZ_JACJIQ010000007.1"/>
</dbReference>
<keyword evidence="4" id="KW-1185">Reference proteome</keyword>
<feature type="domain" description="SPOR" evidence="2">
    <location>
        <begin position="327"/>
        <end position="405"/>
    </location>
</feature>
<evidence type="ECO:0000313" key="3">
    <source>
        <dbReference type="EMBL" id="MBA9077419.1"/>
    </source>
</evidence>
<feature type="transmembrane region" description="Helical" evidence="1">
    <location>
        <begin position="170"/>
        <end position="190"/>
    </location>
</feature>
<evidence type="ECO:0000313" key="4">
    <source>
        <dbReference type="Proteomes" id="UP000563094"/>
    </source>
</evidence>